<protein>
    <submittedName>
        <fullName evidence="2">Uncharacterized protein</fullName>
    </submittedName>
</protein>
<sequence>MDLNISLSSVLYYKYTLCTIVSIQDKMNSLSFFMVIMMITAYVEALPRPDSSDVSVASRNKAAVSEESSQTTTGPISPEIPEIKSKQSYTNDAALPNPEWGDVFVTEQSVDKVAEESNQDVIDRVIFDTLNGYI</sequence>
<reference evidence="2 3" key="1">
    <citation type="journal article" date="2019" name="PLoS Biol.">
        <title>Sex chromosomes control vertical transmission of feminizing Wolbachia symbionts in an isopod.</title>
        <authorList>
            <person name="Becking T."/>
            <person name="Chebbi M.A."/>
            <person name="Giraud I."/>
            <person name="Moumen B."/>
            <person name="Laverre T."/>
            <person name="Caubet Y."/>
            <person name="Peccoud J."/>
            <person name="Gilbert C."/>
            <person name="Cordaux R."/>
        </authorList>
    </citation>
    <scope>NUCLEOTIDE SEQUENCE [LARGE SCALE GENOMIC DNA]</scope>
    <source>
        <strain evidence="2">ANa2</strain>
        <tissue evidence="2">Whole body excluding digestive tract and cuticle</tissue>
    </source>
</reference>
<dbReference type="Proteomes" id="UP000326759">
    <property type="component" value="Unassembled WGS sequence"/>
</dbReference>
<gene>
    <name evidence="2" type="ORF">Anas_11409</name>
</gene>
<evidence type="ECO:0000256" key="1">
    <source>
        <dbReference type="SAM" id="MobiDB-lite"/>
    </source>
</evidence>
<feature type="region of interest" description="Disordered" evidence="1">
    <location>
        <begin position="50"/>
        <end position="93"/>
    </location>
</feature>
<keyword evidence="3" id="KW-1185">Reference proteome</keyword>
<dbReference type="EMBL" id="SEYY01011169">
    <property type="protein sequence ID" value="KAB7501276.1"/>
    <property type="molecule type" value="Genomic_DNA"/>
</dbReference>
<dbReference type="AlphaFoldDB" id="A0A5N5T472"/>
<proteinExistence type="predicted"/>
<dbReference type="OrthoDB" id="10372430at2759"/>
<organism evidence="2 3">
    <name type="scientific">Armadillidium nasatum</name>
    <dbReference type="NCBI Taxonomy" id="96803"/>
    <lineage>
        <taxon>Eukaryota</taxon>
        <taxon>Metazoa</taxon>
        <taxon>Ecdysozoa</taxon>
        <taxon>Arthropoda</taxon>
        <taxon>Crustacea</taxon>
        <taxon>Multicrustacea</taxon>
        <taxon>Malacostraca</taxon>
        <taxon>Eumalacostraca</taxon>
        <taxon>Peracarida</taxon>
        <taxon>Isopoda</taxon>
        <taxon>Oniscidea</taxon>
        <taxon>Crinocheta</taxon>
        <taxon>Armadillidiidae</taxon>
        <taxon>Armadillidium</taxon>
    </lineage>
</organism>
<comment type="caution">
    <text evidence="2">The sequence shown here is derived from an EMBL/GenBank/DDBJ whole genome shotgun (WGS) entry which is preliminary data.</text>
</comment>
<accession>A0A5N5T472</accession>
<name>A0A5N5T472_9CRUS</name>
<evidence type="ECO:0000313" key="2">
    <source>
        <dbReference type="EMBL" id="KAB7501276.1"/>
    </source>
</evidence>
<feature type="compositionally biased region" description="Polar residues" evidence="1">
    <location>
        <begin position="66"/>
        <end position="75"/>
    </location>
</feature>
<feature type="non-terminal residue" evidence="2">
    <location>
        <position position="134"/>
    </location>
</feature>
<evidence type="ECO:0000313" key="3">
    <source>
        <dbReference type="Proteomes" id="UP000326759"/>
    </source>
</evidence>